<dbReference type="InterPro" id="IPR015424">
    <property type="entry name" value="PyrdxlP-dep_Trfase"/>
</dbReference>
<dbReference type="PANTHER" id="PTHR43510:SF1">
    <property type="entry name" value="AMINOTRANSFERASE FUNCTION, HYPOTHETICAL (EUROFUNG)"/>
    <property type="match status" value="1"/>
</dbReference>
<dbReference type="GO" id="GO:0016740">
    <property type="term" value="F:transferase activity"/>
    <property type="evidence" value="ECO:0007669"/>
    <property type="project" value="UniProtKB-KW"/>
</dbReference>
<gene>
    <name evidence="4" type="ORF">BDV29DRAFT_196950</name>
</gene>
<keyword evidence="2" id="KW-0663">Pyridoxal phosphate</keyword>
<keyword evidence="5" id="KW-1185">Reference proteome</keyword>
<dbReference type="Gene3D" id="3.90.1150.10">
    <property type="entry name" value="Aspartate Aminotransferase, domain 1"/>
    <property type="match status" value="1"/>
</dbReference>
<proteinExistence type="inferred from homology"/>
<evidence type="ECO:0000313" key="4">
    <source>
        <dbReference type="EMBL" id="KAB8072324.1"/>
    </source>
</evidence>
<comment type="similarity">
    <text evidence="1">Belongs to the class-I pyridoxal-phosphate-dependent aminotransferase family.</text>
</comment>
<dbReference type="InterPro" id="IPR004838">
    <property type="entry name" value="NHTrfase_class1_PyrdxlP-BS"/>
</dbReference>
<accession>A0A5N5WYN8</accession>
<reference evidence="4 5" key="1">
    <citation type="submission" date="2019-04" db="EMBL/GenBank/DDBJ databases">
        <title>Friends and foes A comparative genomics study of 23 Aspergillus species from section Flavi.</title>
        <authorList>
            <consortium name="DOE Joint Genome Institute"/>
            <person name="Kjaerbolling I."/>
            <person name="Vesth T."/>
            <person name="Frisvad J.C."/>
            <person name="Nybo J.L."/>
            <person name="Theobald S."/>
            <person name="Kildgaard S."/>
            <person name="Isbrandt T."/>
            <person name="Kuo A."/>
            <person name="Sato A."/>
            <person name="Lyhne E.K."/>
            <person name="Kogle M.E."/>
            <person name="Wiebenga A."/>
            <person name="Kun R.S."/>
            <person name="Lubbers R.J."/>
            <person name="Makela M.R."/>
            <person name="Barry K."/>
            <person name="Chovatia M."/>
            <person name="Clum A."/>
            <person name="Daum C."/>
            <person name="Haridas S."/>
            <person name="He G."/>
            <person name="LaButti K."/>
            <person name="Lipzen A."/>
            <person name="Mondo S."/>
            <person name="Riley R."/>
            <person name="Salamov A."/>
            <person name="Simmons B.A."/>
            <person name="Magnuson J.K."/>
            <person name="Henrissat B."/>
            <person name="Mortensen U.H."/>
            <person name="Larsen T.O."/>
            <person name="Devries R.P."/>
            <person name="Grigoriev I.V."/>
            <person name="Machida M."/>
            <person name="Baker S.E."/>
            <person name="Andersen M.R."/>
        </authorList>
    </citation>
    <scope>NUCLEOTIDE SEQUENCE [LARGE SCALE GENOMIC DNA]</scope>
    <source>
        <strain evidence="4 5">CBS 151.66</strain>
    </source>
</reference>
<dbReference type="InterPro" id="IPR015422">
    <property type="entry name" value="PyrdxlP-dep_Trfase_small"/>
</dbReference>
<dbReference type="GO" id="GO:0030170">
    <property type="term" value="F:pyridoxal phosphate binding"/>
    <property type="evidence" value="ECO:0007669"/>
    <property type="project" value="InterPro"/>
</dbReference>
<dbReference type="Proteomes" id="UP000326565">
    <property type="component" value="Unassembled WGS sequence"/>
</dbReference>
<dbReference type="Pfam" id="PF00155">
    <property type="entry name" value="Aminotran_1_2"/>
    <property type="match status" value="1"/>
</dbReference>
<evidence type="ECO:0000259" key="3">
    <source>
        <dbReference type="Pfam" id="PF00155"/>
    </source>
</evidence>
<dbReference type="AlphaFoldDB" id="A0A5N5WYN8"/>
<dbReference type="Gene3D" id="3.40.640.10">
    <property type="entry name" value="Type I PLP-dependent aspartate aminotransferase-like (Major domain)"/>
    <property type="match status" value="1"/>
</dbReference>
<organism evidence="4 5">
    <name type="scientific">Aspergillus leporis</name>
    <dbReference type="NCBI Taxonomy" id="41062"/>
    <lineage>
        <taxon>Eukaryota</taxon>
        <taxon>Fungi</taxon>
        <taxon>Dikarya</taxon>
        <taxon>Ascomycota</taxon>
        <taxon>Pezizomycotina</taxon>
        <taxon>Eurotiomycetes</taxon>
        <taxon>Eurotiomycetidae</taxon>
        <taxon>Eurotiales</taxon>
        <taxon>Aspergillaceae</taxon>
        <taxon>Aspergillus</taxon>
        <taxon>Aspergillus subgen. Circumdati</taxon>
    </lineage>
</organism>
<dbReference type="PANTHER" id="PTHR43510">
    <property type="entry name" value="AMINOTRANSFERASE FUNCTION, HYPOTHETICAL (EUROFUNG)"/>
    <property type="match status" value="1"/>
</dbReference>
<evidence type="ECO:0000256" key="1">
    <source>
        <dbReference type="ARBA" id="ARBA00007441"/>
    </source>
</evidence>
<evidence type="ECO:0000256" key="2">
    <source>
        <dbReference type="ARBA" id="ARBA00022898"/>
    </source>
</evidence>
<dbReference type="InterPro" id="IPR015421">
    <property type="entry name" value="PyrdxlP-dep_Trfase_major"/>
</dbReference>
<feature type="domain" description="Aminotransferase class I/classII large" evidence="3">
    <location>
        <begin position="64"/>
        <end position="392"/>
    </location>
</feature>
<dbReference type="PROSITE" id="PS00105">
    <property type="entry name" value="AA_TRANSFER_CLASS_1"/>
    <property type="match status" value="1"/>
</dbReference>
<name>A0A5N5WYN8_9EURO</name>
<dbReference type="CDD" id="cd00609">
    <property type="entry name" value="AAT_like"/>
    <property type="match status" value="1"/>
</dbReference>
<keyword evidence="4" id="KW-0808">Transferase</keyword>
<dbReference type="InterPro" id="IPR004839">
    <property type="entry name" value="Aminotransferase_I/II_large"/>
</dbReference>
<protein>
    <submittedName>
        <fullName evidence="4">Pyridoxal phosphate-dependent transferase</fullName>
    </submittedName>
</protein>
<dbReference type="SUPFAM" id="SSF53383">
    <property type="entry name" value="PLP-dependent transferases"/>
    <property type="match status" value="1"/>
</dbReference>
<sequence length="408" mass="44288">MVKIEPFEVDHWILTRSTGPKYNLAHSYSLPITIKDIKSLSENASKVDDILTSLQSTPMDYGSSFTGLETLRENIASLYPLESAGSISPNNILTSPGASLANFIVFFALVGPGDHVIVQYPTYQQLYSLPASLGAQVSLWQAKEEGNWSLDVEELQRLIKPNTKMIVINNPQNPTGAIIPNQILSKIIQIAQENAITVFSDEVYRPSFHSITPGDPTFPPSALAYGYKNTIITSSLSKAYSLAGIRIGWLATHSTSILDLCINARSYALITASQIDEQIAACALDPSCIENLVKRNTALAKTNLALVQSFIDEHSSVCGWVSPVAGPIGFIRFTRDSKPVDDVVFCTRLLEKKGILLVPGRKCFGDGRNFAGYVRLGFGGDTAVLEAALAALGDFIRDGYEGLPLAEL</sequence>
<dbReference type="EMBL" id="ML732250">
    <property type="protein sequence ID" value="KAB8072324.1"/>
    <property type="molecule type" value="Genomic_DNA"/>
</dbReference>
<dbReference type="OrthoDB" id="7042322at2759"/>
<evidence type="ECO:0000313" key="5">
    <source>
        <dbReference type="Proteomes" id="UP000326565"/>
    </source>
</evidence>